<dbReference type="eggNOG" id="COG1708">
    <property type="taxonomic scope" value="Bacteria"/>
</dbReference>
<comment type="caution">
    <text evidence="2">The sequence shown here is derived from an EMBL/GenBank/DDBJ whole genome shotgun (WGS) entry which is preliminary data.</text>
</comment>
<dbReference type="Proteomes" id="UP000029393">
    <property type="component" value="Unassembled WGS sequence"/>
</dbReference>
<dbReference type="PATRIC" id="fig|1384056.3.peg.1327"/>
<evidence type="ECO:0000259" key="1">
    <source>
        <dbReference type="Pfam" id="PF18765"/>
    </source>
</evidence>
<dbReference type="InterPro" id="IPR041633">
    <property type="entry name" value="Polbeta"/>
</dbReference>
<dbReference type="Pfam" id="PF18765">
    <property type="entry name" value="Polbeta"/>
    <property type="match status" value="1"/>
</dbReference>
<gene>
    <name evidence="2" type="ORF">N787_10535</name>
</gene>
<dbReference type="SUPFAM" id="SSF81301">
    <property type="entry name" value="Nucleotidyltransferase"/>
    <property type="match status" value="1"/>
</dbReference>
<evidence type="ECO:0000313" key="2">
    <source>
        <dbReference type="EMBL" id="KFN46458.1"/>
    </source>
</evidence>
<dbReference type="InterPro" id="IPR036388">
    <property type="entry name" value="WH-like_DNA-bd_sf"/>
</dbReference>
<sequence>MGMNPPPRVSEAAALYARANLSDALFTQTQQRVLGSLFGQAGRAFTVSDLIQSTGAGSGAVQRELARLSGSGLLSVEKVGNQKRYRANPACPIHDELVAIVRKTFGLALPLREALAPLAGQVDLAFVYGSVAKGQDTSASDIDLMIVSDTLDYADVMAALDPFIEGLGRAVNPTIYSRSQLGGRIADGNAFVAKVLAQPKLWIVGGDHDLPA</sequence>
<protein>
    <recommendedName>
        <fullName evidence="1">Polymerase beta nucleotidyltransferase domain-containing protein</fullName>
    </recommendedName>
</protein>
<dbReference type="EMBL" id="AVCK01000016">
    <property type="protein sequence ID" value="KFN46458.1"/>
    <property type="molecule type" value="Genomic_DNA"/>
</dbReference>
<dbReference type="SUPFAM" id="SSF46785">
    <property type="entry name" value="Winged helix' DNA-binding domain"/>
    <property type="match status" value="1"/>
</dbReference>
<dbReference type="Gene3D" id="1.10.10.10">
    <property type="entry name" value="Winged helix-like DNA-binding domain superfamily/Winged helix DNA-binding domain"/>
    <property type="match status" value="1"/>
</dbReference>
<dbReference type="CDD" id="cd05403">
    <property type="entry name" value="NT_KNTase_like"/>
    <property type="match status" value="1"/>
</dbReference>
<proteinExistence type="predicted"/>
<dbReference type="InterPro" id="IPR043519">
    <property type="entry name" value="NT_sf"/>
</dbReference>
<organism evidence="2 3">
    <name type="scientific">Arenimonas metalli CF5-1</name>
    <dbReference type="NCBI Taxonomy" id="1384056"/>
    <lineage>
        <taxon>Bacteria</taxon>
        <taxon>Pseudomonadati</taxon>
        <taxon>Pseudomonadota</taxon>
        <taxon>Gammaproteobacteria</taxon>
        <taxon>Lysobacterales</taxon>
        <taxon>Lysobacteraceae</taxon>
        <taxon>Arenimonas</taxon>
    </lineage>
</organism>
<reference evidence="2 3" key="1">
    <citation type="submission" date="2013-09" db="EMBL/GenBank/DDBJ databases">
        <title>Genome sequencing of Arenimonas metalli.</title>
        <authorList>
            <person name="Chen F."/>
            <person name="Wang G."/>
        </authorList>
    </citation>
    <scope>NUCLEOTIDE SEQUENCE [LARGE SCALE GENOMIC DNA]</scope>
    <source>
        <strain evidence="2 3">CF5-1</strain>
    </source>
</reference>
<name>A0A091B1L0_9GAMM</name>
<feature type="domain" description="Polymerase beta nucleotidyltransferase" evidence="1">
    <location>
        <begin position="121"/>
        <end position="151"/>
    </location>
</feature>
<accession>A0A091B1L0</accession>
<dbReference type="AlphaFoldDB" id="A0A091B1L0"/>
<dbReference type="InterPro" id="IPR036390">
    <property type="entry name" value="WH_DNA-bd_sf"/>
</dbReference>
<keyword evidence="3" id="KW-1185">Reference proteome</keyword>
<dbReference type="STRING" id="1384056.N787_10535"/>
<dbReference type="Gene3D" id="3.30.460.10">
    <property type="entry name" value="Beta Polymerase, domain 2"/>
    <property type="match status" value="1"/>
</dbReference>
<evidence type="ECO:0000313" key="3">
    <source>
        <dbReference type="Proteomes" id="UP000029393"/>
    </source>
</evidence>